<keyword evidence="3" id="KW-1185">Reference proteome</keyword>
<accession>A0A4S8P2Y2</accession>
<dbReference type="InterPro" id="IPR010982">
    <property type="entry name" value="Lambda_DNA-bd_dom_sf"/>
</dbReference>
<dbReference type="CDD" id="cd00093">
    <property type="entry name" value="HTH_XRE"/>
    <property type="match status" value="1"/>
</dbReference>
<evidence type="ECO:0000259" key="1">
    <source>
        <dbReference type="PROSITE" id="PS50943"/>
    </source>
</evidence>
<sequence length="297" mass="33622">MTSPGTGGHNMAATKGQPTLRAQWLGRELKKRRLAQKLKLAEIAEILGKSEGTLSHYETGTYRIPHPDLLEMLDQYDVVDKTERAGFIKLAQEVRQRGWWDGYQPFLGNSFADYIWLEDTAIKVRIFGLTFLDGLLQTPEYASELITNGPQRDDAVQVKRQIEARIMRGDVFKEDHEKSFEFLIHEAALDMVVGDAEVMEGQFRKLIEIAEYNRVEIRLLPSSTSRHIAAGIATGFVYFELEEPLPDVACIETPAGAIYLESPDIEAFAETYDGLWNEDALSPQESIARIKSRLKDE</sequence>
<gene>
    <name evidence="2" type="ORF">E9998_21565</name>
</gene>
<dbReference type="Proteomes" id="UP000305792">
    <property type="component" value="Unassembled WGS sequence"/>
</dbReference>
<evidence type="ECO:0000313" key="3">
    <source>
        <dbReference type="Proteomes" id="UP000305792"/>
    </source>
</evidence>
<dbReference type="Pfam" id="PF19054">
    <property type="entry name" value="DUF5753"/>
    <property type="match status" value="1"/>
</dbReference>
<dbReference type="GO" id="GO:0003677">
    <property type="term" value="F:DNA binding"/>
    <property type="evidence" value="ECO:0007669"/>
    <property type="project" value="InterPro"/>
</dbReference>
<evidence type="ECO:0000313" key="2">
    <source>
        <dbReference type="EMBL" id="THV24413.1"/>
    </source>
</evidence>
<organism evidence="2 3">
    <name type="scientific">Glycomyces paridis</name>
    <dbReference type="NCBI Taxonomy" id="2126555"/>
    <lineage>
        <taxon>Bacteria</taxon>
        <taxon>Bacillati</taxon>
        <taxon>Actinomycetota</taxon>
        <taxon>Actinomycetes</taxon>
        <taxon>Glycomycetales</taxon>
        <taxon>Glycomycetaceae</taxon>
        <taxon>Glycomyces</taxon>
    </lineage>
</organism>
<reference evidence="2 3" key="1">
    <citation type="journal article" date="2018" name="Int. J. Syst. Evol. Microbiol.">
        <title>Glycomyces paridis sp. nov., isolated from the medicinal plant Paris polyphylla.</title>
        <authorList>
            <person name="Fang X.M."/>
            <person name="Bai J.L."/>
            <person name="Su J."/>
            <person name="Zhao L.L."/>
            <person name="Liu H.Y."/>
            <person name="Ma B.P."/>
            <person name="Zhang Y.Q."/>
            <person name="Yu L.Y."/>
        </authorList>
    </citation>
    <scope>NUCLEOTIDE SEQUENCE [LARGE SCALE GENOMIC DNA]</scope>
    <source>
        <strain evidence="2 3">CPCC 204357</strain>
    </source>
</reference>
<dbReference type="SUPFAM" id="SSF47413">
    <property type="entry name" value="lambda repressor-like DNA-binding domains"/>
    <property type="match status" value="1"/>
</dbReference>
<dbReference type="EMBL" id="STGX01000019">
    <property type="protein sequence ID" value="THV24413.1"/>
    <property type="molecule type" value="Genomic_DNA"/>
</dbReference>
<dbReference type="InterPro" id="IPR043917">
    <property type="entry name" value="DUF5753"/>
</dbReference>
<dbReference type="Pfam" id="PF13560">
    <property type="entry name" value="HTH_31"/>
    <property type="match status" value="1"/>
</dbReference>
<name>A0A4S8P2Y2_9ACTN</name>
<dbReference type="SMART" id="SM00530">
    <property type="entry name" value="HTH_XRE"/>
    <property type="match status" value="1"/>
</dbReference>
<dbReference type="InterPro" id="IPR001387">
    <property type="entry name" value="Cro/C1-type_HTH"/>
</dbReference>
<dbReference type="Gene3D" id="1.10.260.40">
    <property type="entry name" value="lambda repressor-like DNA-binding domains"/>
    <property type="match status" value="1"/>
</dbReference>
<comment type="caution">
    <text evidence="2">The sequence shown here is derived from an EMBL/GenBank/DDBJ whole genome shotgun (WGS) entry which is preliminary data.</text>
</comment>
<dbReference type="AlphaFoldDB" id="A0A4S8P2Y2"/>
<dbReference type="PROSITE" id="PS50943">
    <property type="entry name" value="HTH_CROC1"/>
    <property type="match status" value="1"/>
</dbReference>
<protein>
    <submittedName>
        <fullName evidence="2">Helix-turn-helix domain-containing protein</fullName>
    </submittedName>
</protein>
<feature type="domain" description="HTH cro/C1-type" evidence="1">
    <location>
        <begin position="29"/>
        <end position="84"/>
    </location>
</feature>
<proteinExistence type="predicted"/>